<dbReference type="Proteomes" id="UP001303889">
    <property type="component" value="Unassembled WGS sequence"/>
</dbReference>
<evidence type="ECO:0000313" key="3">
    <source>
        <dbReference type="EMBL" id="KAK3901824.1"/>
    </source>
</evidence>
<evidence type="ECO:0000256" key="2">
    <source>
        <dbReference type="SAM" id="Phobius"/>
    </source>
</evidence>
<sequence>MDAYQPTKQQQDAPRDKADSFQYHQQPPYEPYQPYPGSDAGSGPRPGPTILSVTRRVALCMMAALLILLFAVVGLGAGLGVSQRDLRQVKGDLAAVQAVLSSAVAAAPITTVSGTPTSTTASASATPSAVSNVQCPRVNGTVYTASTGGKQFRRQCGLDYGGPGEAIDIGNEKTRTLDACIDACASRANCTGAGWGVMDGDKGSTHSCWMKTNLTKSHKAVPEWGFAVLVVQATTSKSSK</sequence>
<dbReference type="EMBL" id="MU855553">
    <property type="protein sequence ID" value="KAK3901824.1"/>
    <property type="molecule type" value="Genomic_DNA"/>
</dbReference>
<keyword evidence="2" id="KW-0812">Transmembrane</keyword>
<feature type="region of interest" description="Disordered" evidence="1">
    <location>
        <begin position="1"/>
        <end position="47"/>
    </location>
</feature>
<dbReference type="AlphaFoldDB" id="A0AAN6MJN2"/>
<accession>A0AAN6MJN2</accession>
<evidence type="ECO:0008006" key="5">
    <source>
        <dbReference type="Google" id="ProtNLM"/>
    </source>
</evidence>
<reference evidence="3" key="1">
    <citation type="journal article" date="2023" name="Mol. Phylogenet. Evol.">
        <title>Genome-scale phylogeny and comparative genomics of the fungal order Sordariales.</title>
        <authorList>
            <person name="Hensen N."/>
            <person name="Bonometti L."/>
            <person name="Westerberg I."/>
            <person name="Brannstrom I.O."/>
            <person name="Guillou S."/>
            <person name="Cros-Aarteil S."/>
            <person name="Calhoun S."/>
            <person name="Haridas S."/>
            <person name="Kuo A."/>
            <person name="Mondo S."/>
            <person name="Pangilinan J."/>
            <person name="Riley R."/>
            <person name="LaButti K."/>
            <person name="Andreopoulos B."/>
            <person name="Lipzen A."/>
            <person name="Chen C."/>
            <person name="Yan M."/>
            <person name="Daum C."/>
            <person name="Ng V."/>
            <person name="Clum A."/>
            <person name="Steindorff A."/>
            <person name="Ohm R.A."/>
            <person name="Martin F."/>
            <person name="Silar P."/>
            <person name="Natvig D.O."/>
            <person name="Lalanne C."/>
            <person name="Gautier V."/>
            <person name="Ament-Velasquez S.L."/>
            <person name="Kruys A."/>
            <person name="Hutchinson M.I."/>
            <person name="Powell A.J."/>
            <person name="Barry K."/>
            <person name="Miller A.N."/>
            <person name="Grigoriev I.V."/>
            <person name="Debuchy R."/>
            <person name="Gladieux P."/>
            <person name="Hiltunen Thoren M."/>
            <person name="Johannesson H."/>
        </authorList>
    </citation>
    <scope>NUCLEOTIDE SEQUENCE</scope>
    <source>
        <strain evidence="3">CBS 103.79</strain>
    </source>
</reference>
<keyword evidence="2" id="KW-0472">Membrane</keyword>
<proteinExistence type="predicted"/>
<dbReference type="Gene3D" id="3.50.4.10">
    <property type="entry name" value="Hepatocyte Growth Factor"/>
    <property type="match status" value="1"/>
</dbReference>
<comment type="caution">
    <text evidence="3">The sequence shown here is derived from an EMBL/GenBank/DDBJ whole genome shotgun (WGS) entry which is preliminary data.</text>
</comment>
<organism evidence="3 4">
    <name type="scientific">Staphylotrichum tortipilum</name>
    <dbReference type="NCBI Taxonomy" id="2831512"/>
    <lineage>
        <taxon>Eukaryota</taxon>
        <taxon>Fungi</taxon>
        <taxon>Dikarya</taxon>
        <taxon>Ascomycota</taxon>
        <taxon>Pezizomycotina</taxon>
        <taxon>Sordariomycetes</taxon>
        <taxon>Sordariomycetidae</taxon>
        <taxon>Sordariales</taxon>
        <taxon>Chaetomiaceae</taxon>
        <taxon>Staphylotrichum</taxon>
    </lineage>
</organism>
<protein>
    <recommendedName>
        <fullName evidence="5">Apple domain-containing protein</fullName>
    </recommendedName>
</protein>
<reference evidence="3" key="2">
    <citation type="submission" date="2023-05" db="EMBL/GenBank/DDBJ databases">
        <authorList>
            <consortium name="Lawrence Berkeley National Laboratory"/>
            <person name="Steindorff A."/>
            <person name="Hensen N."/>
            <person name="Bonometti L."/>
            <person name="Westerberg I."/>
            <person name="Brannstrom I.O."/>
            <person name="Guillou S."/>
            <person name="Cros-Aarteil S."/>
            <person name="Calhoun S."/>
            <person name="Haridas S."/>
            <person name="Kuo A."/>
            <person name="Mondo S."/>
            <person name="Pangilinan J."/>
            <person name="Riley R."/>
            <person name="Labutti K."/>
            <person name="Andreopoulos B."/>
            <person name="Lipzen A."/>
            <person name="Chen C."/>
            <person name="Yanf M."/>
            <person name="Daum C."/>
            <person name="Ng V."/>
            <person name="Clum A."/>
            <person name="Ohm R."/>
            <person name="Martin F."/>
            <person name="Silar P."/>
            <person name="Natvig D."/>
            <person name="Lalanne C."/>
            <person name="Gautier V."/>
            <person name="Ament-Velasquez S.L."/>
            <person name="Kruys A."/>
            <person name="Hutchinson M.I."/>
            <person name="Powell A.J."/>
            <person name="Barry K."/>
            <person name="Miller A.N."/>
            <person name="Grigoriev I.V."/>
            <person name="Debuchy R."/>
            <person name="Gladieux P."/>
            <person name="Thoren M.H."/>
            <person name="Johannesson H."/>
        </authorList>
    </citation>
    <scope>NUCLEOTIDE SEQUENCE</scope>
    <source>
        <strain evidence="3">CBS 103.79</strain>
    </source>
</reference>
<feature type="compositionally biased region" description="Polar residues" evidence="1">
    <location>
        <begin position="1"/>
        <end position="12"/>
    </location>
</feature>
<keyword evidence="2" id="KW-1133">Transmembrane helix</keyword>
<gene>
    <name evidence="3" type="ORF">C8A05DRAFT_34484</name>
</gene>
<evidence type="ECO:0000313" key="4">
    <source>
        <dbReference type="Proteomes" id="UP001303889"/>
    </source>
</evidence>
<evidence type="ECO:0000256" key="1">
    <source>
        <dbReference type="SAM" id="MobiDB-lite"/>
    </source>
</evidence>
<feature type="transmembrane region" description="Helical" evidence="2">
    <location>
        <begin position="56"/>
        <end position="81"/>
    </location>
</feature>
<name>A0AAN6MJN2_9PEZI</name>
<keyword evidence="4" id="KW-1185">Reference proteome</keyword>